<dbReference type="PANTHER" id="PTHR43027">
    <property type="entry name" value="DOXORUBICIN RESISTANCE ABC TRANSPORTER PERMEASE PROTEIN DRRC-RELATED"/>
    <property type="match status" value="1"/>
</dbReference>
<evidence type="ECO:0000256" key="5">
    <source>
        <dbReference type="ARBA" id="ARBA00023251"/>
    </source>
</evidence>
<dbReference type="PANTHER" id="PTHR43027:SF2">
    <property type="entry name" value="TRANSPORT PERMEASE PROTEIN"/>
    <property type="match status" value="1"/>
</dbReference>
<comment type="subcellular location">
    <subcellularLocation>
        <location evidence="6">Cell membrane</location>
        <topology evidence="6">Multi-pass membrane protein</topology>
    </subcellularLocation>
    <subcellularLocation>
        <location evidence="1">Membrane</location>
        <topology evidence="1">Multi-pass membrane protein</topology>
    </subcellularLocation>
</comment>
<feature type="transmembrane region" description="Helical" evidence="6">
    <location>
        <begin position="239"/>
        <end position="257"/>
    </location>
</feature>
<comment type="similarity">
    <text evidence="6">Belongs to the ABC-2 integral membrane protein family.</text>
</comment>
<dbReference type="PROSITE" id="PS51012">
    <property type="entry name" value="ABC_TM2"/>
    <property type="match status" value="1"/>
</dbReference>
<evidence type="ECO:0000256" key="1">
    <source>
        <dbReference type="ARBA" id="ARBA00004141"/>
    </source>
</evidence>
<evidence type="ECO:0000256" key="4">
    <source>
        <dbReference type="ARBA" id="ARBA00023136"/>
    </source>
</evidence>
<feature type="domain" description="ABC transmembrane type-2" evidence="7">
    <location>
        <begin position="29"/>
        <end position="260"/>
    </location>
</feature>
<feature type="transmembrane region" description="Helical" evidence="6">
    <location>
        <begin position="31"/>
        <end position="51"/>
    </location>
</feature>
<dbReference type="InterPro" id="IPR052902">
    <property type="entry name" value="ABC-2_transporter"/>
</dbReference>
<keyword evidence="9" id="KW-1185">Reference proteome</keyword>
<dbReference type="Pfam" id="PF01061">
    <property type="entry name" value="ABC2_membrane"/>
    <property type="match status" value="1"/>
</dbReference>
<feature type="transmembrane region" description="Helical" evidence="6">
    <location>
        <begin position="115"/>
        <end position="139"/>
    </location>
</feature>
<accession>A0ABX5VPR8</accession>
<keyword evidence="3 6" id="KW-1133">Transmembrane helix</keyword>
<keyword evidence="6" id="KW-1003">Cell membrane</keyword>
<dbReference type="Proteomes" id="UP000313948">
    <property type="component" value="Chromosome"/>
</dbReference>
<keyword evidence="4 6" id="KW-0472">Membrane</keyword>
<feature type="transmembrane region" description="Helical" evidence="6">
    <location>
        <begin position="71"/>
        <end position="94"/>
    </location>
</feature>
<protein>
    <recommendedName>
        <fullName evidence="6">Transport permease protein</fullName>
    </recommendedName>
</protein>
<evidence type="ECO:0000256" key="2">
    <source>
        <dbReference type="ARBA" id="ARBA00022692"/>
    </source>
</evidence>
<evidence type="ECO:0000256" key="6">
    <source>
        <dbReference type="RuleBase" id="RU361157"/>
    </source>
</evidence>
<dbReference type="EMBL" id="CP040899">
    <property type="protein sequence ID" value="QDB78785.1"/>
    <property type="molecule type" value="Genomic_DNA"/>
</dbReference>
<gene>
    <name evidence="8" type="ORF">FE251_04885</name>
</gene>
<sequence>MTTLTARSRTRGMATLTLAEARLFTRDFSSLFFALLFPTVLVLGIGFIIPGMRDTIVELPEPWLGLRPVDLMAPIALATAMASVALITLPVYLADYRHNGVLRRLSTTPMRPQGVLVAHVLINVVAVVAASLLALLAASLAFGTPAPDQPLLALGAFVLGTAAMFGIGLLIAARSPKGSAASGLGMIIYFPMLLFAGMWTPGPMMPESLATIATWTPLGAASQALMTAWFEGGFPAQQLLVMAGYVLVCYPLAAKLFRWS</sequence>
<evidence type="ECO:0000313" key="8">
    <source>
        <dbReference type="EMBL" id="QDB78785.1"/>
    </source>
</evidence>
<keyword evidence="2 6" id="KW-0812">Transmembrane</keyword>
<proteinExistence type="inferred from homology"/>
<reference evidence="8 9" key="1">
    <citation type="submission" date="2019-05" db="EMBL/GenBank/DDBJ databases">
        <title>Georgenia *** sp. nov., and Georgenia *** sp. nov., isolated from the intestinal contents of plateau pika (Ochotona curzoniae) in the Qinghai-Tibet plateau of China.</title>
        <authorList>
            <person name="Tian Z."/>
        </authorList>
    </citation>
    <scope>NUCLEOTIDE SEQUENCE [LARGE SCALE GENOMIC DNA]</scope>
    <source>
        <strain evidence="8 9">Z294</strain>
    </source>
</reference>
<dbReference type="RefSeq" id="WP_139948140.1">
    <property type="nucleotide sequence ID" value="NZ_CP040899.1"/>
</dbReference>
<name>A0ABX5VPR8_9MICO</name>
<dbReference type="PIRSF" id="PIRSF006648">
    <property type="entry name" value="DrrB"/>
    <property type="match status" value="1"/>
</dbReference>
<dbReference type="InterPro" id="IPR000412">
    <property type="entry name" value="ABC_2_transport"/>
</dbReference>
<organism evidence="8 9">
    <name type="scientific">Georgenia wutianyii</name>
    <dbReference type="NCBI Taxonomy" id="2585135"/>
    <lineage>
        <taxon>Bacteria</taxon>
        <taxon>Bacillati</taxon>
        <taxon>Actinomycetota</taxon>
        <taxon>Actinomycetes</taxon>
        <taxon>Micrococcales</taxon>
        <taxon>Bogoriellaceae</taxon>
        <taxon>Georgenia</taxon>
    </lineage>
</organism>
<dbReference type="InterPro" id="IPR047817">
    <property type="entry name" value="ABC2_TM_bact-type"/>
</dbReference>
<feature type="transmembrane region" description="Helical" evidence="6">
    <location>
        <begin position="180"/>
        <end position="199"/>
    </location>
</feature>
<evidence type="ECO:0000259" key="7">
    <source>
        <dbReference type="PROSITE" id="PS51012"/>
    </source>
</evidence>
<evidence type="ECO:0000256" key="3">
    <source>
        <dbReference type="ARBA" id="ARBA00022989"/>
    </source>
</evidence>
<dbReference type="InterPro" id="IPR013525">
    <property type="entry name" value="ABC2_TM"/>
</dbReference>
<keyword evidence="6" id="KW-0813">Transport</keyword>
<keyword evidence="5" id="KW-0046">Antibiotic resistance</keyword>
<feature type="transmembrane region" description="Helical" evidence="6">
    <location>
        <begin position="151"/>
        <end position="173"/>
    </location>
</feature>
<evidence type="ECO:0000313" key="9">
    <source>
        <dbReference type="Proteomes" id="UP000313948"/>
    </source>
</evidence>